<evidence type="ECO:0000313" key="3">
    <source>
        <dbReference type="Proteomes" id="UP001304813"/>
    </source>
</evidence>
<protein>
    <submittedName>
        <fullName evidence="2">Structural protein</fullName>
    </submittedName>
</protein>
<name>A0AA86IYU5_9CAUD</name>
<evidence type="ECO:0000313" key="2">
    <source>
        <dbReference type="EMBL" id="BES79806.1"/>
    </source>
</evidence>
<feature type="region of interest" description="Disordered" evidence="1">
    <location>
        <begin position="168"/>
        <end position="199"/>
    </location>
</feature>
<keyword evidence="3" id="KW-1185">Reference proteome</keyword>
<proteinExistence type="predicted"/>
<dbReference type="Proteomes" id="UP001304813">
    <property type="component" value="Segment"/>
</dbReference>
<dbReference type="EMBL" id="LC779065">
    <property type="protein sequence ID" value="BES79806.1"/>
    <property type="molecule type" value="Genomic_DNA"/>
</dbReference>
<organism evidence="2 3">
    <name type="scientific">Yersinia phage vB_Yru_GN1</name>
    <dbReference type="NCBI Taxonomy" id="3074381"/>
    <lineage>
        <taxon>Viruses</taxon>
        <taxon>Duplodnaviria</taxon>
        <taxon>Heunggongvirae</taxon>
        <taxon>Uroviricota</taxon>
        <taxon>Caudoviricetes</taxon>
        <taxon>Caudoviricetes incertae sedis</taxon>
        <taxon>Sepahanvirus</taxon>
        <taxon>Sepahanvirus vB-Yru-GN1</taxon>
    </lineage>
</organism>
<sequence>MKAGPMLADITTILQSGSSLAIDIMTDIYGVECKIYYPKDTGHYSGRHGDVEYNSVHDDELRILIPELFNTQRSSLSGVFDNLFTDEFSAYLKHDKLLPFFTKIVATSTLQGTVQFYVKDSDSISTFNDKLYRKLLLVPYMKMNDLDPEVNEVKDKLTEEYQGELDAIGANPNNDIVDSNVTDKERSKYKYNPLGGKKS</sequence>
<accession>A0AA86IYU5</accession>
<feature type="compositionally biased region" description="Polar residues" evidence="1">
    <location>
        <begin position="171"/>
        <end position="180"/>
    </location>
</feature>
<reference evidence="2 3" key="1">
    <citation type="submission" date="2023-09" db="EMBL/GenBank/DDBJ databases">
        <title>Analysis of phage genome (vB_Yru_GN1) of the bacterium (Yersinia ruckeri).</title>
        <authorList>
            <person name="Ganjoor M.S."/>
            <person name="Bouzari M."/>
            <person name="Soleimani-Delfan A."/>
        </authorList>
    </citation>
    <scope>NUCLEOTIDE SEQUENCE [LARGE SCALE GENOMIC DNA]</scope>
    <source>
        <strain evidence="3">vB_Yru_GN1</strain>
    </source>
</reference>
<evidence type="ECO:0000256" key="1">
    <source>
        <dbReference type="SAM" id="MobiDB-lite"/>
    </source>
</evidence>